<keyword evidence="1" id="KW-0175">Coiled coil</keyword>
<dbReference type="AlphaFoldDB" id="A0A1F5UQJ2"/>
<gene>
    <name evidence="4" type="ORF">A2Z21_08660</name>
</gene>
<feature type="transmembrane region" description="Helical" evidence="2">
    <location>
        <begin position="252"/>
        <end position="272"/>
    </location>
</feature>
<keyword evidence="2" id="KW-0472">Membrane</keyword>
<evidence type="ECO:0000313" key="5">
    <source>
        <dbReference type="Proteomes" id="UP000179157"/>
    </source>
</evidence>
<dbReference type="Proteomes" id="UP000179157">
    <property type="component" value="Unassembled WGS sequence"/>
</dbReference>
<accession>A0A1F5UQJ2</accession>
<keyword evidence="2" id="KW-0812">Transmembrane</keyword>
<protein>
    <submittedName>
        <fullName evidence="4">Uncharacterized protein</fullName>
    </submittedName>
</protein>
<dbReference type="STRING" id="1817864.A2Z21_08660"/>
<feature type="coiled-coil region" evidence="1">
    <location>
        <begin position="20"/>
        <end position="61"/>
    </location>
</feature>
<evidence type="ECO:0000256" key="1">
    <source>
        <dbReference type="SAM" id="Coils"/>
    </source>
</evidence>
<keyword evidence="3" id="KW-0732">Signal</keyword>
<name>A0A1F5UQJ2_FRAXR</name>
<feature type="chain" id="PRO_5009521750" evidence="3">
    <location>
        <begin position="21"/>
        <end position="275"/>
    </location>
</feature>
<feature type="signal peptide" evidence="3">
    <location>
        <begin position="1"/>
        <end position="20"/>
    </location>
</feature>
<dbReference type="Gene3D" id="1.20.5.170">
    <property type="match status" value="1"/>
</dbReference>
<organism evidence="4 5">
    <name type="scientific">Fraserbacteria sp. (strain RBG_16_55_9)</name>
    <dbReference type="NCBI Taxonomy" id="1817864"/>
    <lineage>
        <taxon>Bacteria</taxon>
        <taxon>Candidatus Fraseribacteriota</taxon>
    </lineage>
</organism>
<evidence type="ECO:0000256" key="3">
    <source>
        <dbReference type="SAM" id="SignalP"/>
    </source>
</evidence>
<comment type="caution">
    <text evidence="4">The sequence shown here is derived from an EMBL/GenBank/DDBJ whole genome shotgun (WGS) entry which is preliminary data.</text>
</comment>
<sequence>MIKKSLVVALAILFTSVLTANVWAEDYTDLEKKIEELSKSMEKLEGMVKDLSFQLQQTQALSSIVKELSFELKQTESTVRDVSGITKKVNEEIQPHLLTLEGTLQGVAASFNEKFSVFQGRVFDLETTVQGLDSRLKSVEGKIRDLLNLDMQIRQIDKRVTALEQSAGKMPSDAGKQPDVTGQIQALKDRLQSLEAASADLVAQVGKDHSRITSLELTKADSDEVEALRAQVTQLEQQLQAEVEEVKSQASMGTALGGLALVAGLIALASVFKII</sequence>
<keyword evidence="2" id="KW-1133">Transmembrane helix</keyword>
<feature type="coiled-coil region" evidence="1">
    <location>
        <begin position="184"/>
        <end position="249"/>
    </location>
</feature>
<dbReference type="EMBL" id="MFGX01000122">
    <property type="protein sequence ID" value="OGF53021.1"/>
    <property type="molecule type" value="Genomic_DNA"/>
</dbReference>
<reference evidence="4 5" key="1">
    <citation type="journal article" date="2016" name="Nat. Commun.">
        <title>Thousands of microbial genomes shed light on interconnected biogeochemical processes in an aquifer system.</title>
        <authorList>
            <person name="Anantharaman K."/>
            <person name="Brown C.T."/>
            <person name="Hug L.A."/>
            <person name="Sharon I."/>
            <person name="Castelle C.J."/>
            <person name="Probst A.J."/>
            <person name="Thomas B.C."/>
            <person name="Singh A."/>
            <person name="Wilkins M.J."/>
            <person name="Karaoz U."/>
            <person name="Brodie E.L."/>
            <person name="Williams K.H."/>
            <person name="Hubbard S.S."/>
            <person name="Banfield J.F."/>
        </authorList>
    </citation>
    <scope>NUCLEOTIDE SEQUENCE [LARGE SCALE GENOMIC DNA]</scope>
    <source>
        <strain evidence="5">RBG_16_55_9</strain>
    </source>
</reference>
<evidence type="ECO:0000313" key="4">
    <source>
        <dbReference type="EMBL" id="OGF53021.1"/>
    </source>
</evidence>
<proteinExistence type="predicted"/>
<evidence type="ECO:0000256" key="2">
    <source>
        <dbReference type="SAM" id="Phobius"/>
    </source>
</evidence>